<dbReference type="AlphaFoldDB" id="B4VNV5"/>
<sequence length="202" mass="22509">MTFDSLPVLSQHPTNRYSYKRLIAQCLVTLIAVLGCLLLSTPSALAELNDDHFDGNIFALYAGNGSLVPPRVTLADSIKAHKPALLVFYIDDSKDCKQFSTVVSQLQAPYGRAASFIPISADTLYDKPSDDPMKPGYYYEGLVPQTVLIDQEGEVRLNETGQVSYEKVDDVFREVFDLLPRSESLDLKRRSVNEINTELSQD</sequence>
<organism evidence="2 3">
    <name type="scientific">Coleofasciculus chthonoplastes PCC 7420</name>
    <dbReference type="NCBI Taxonomy" id="118168"/>
    <lineage>
        <taxon>Bacteria</taxon>
        <taxon>Bacillati</taxon>
        <taxon>Cyanobacteriota</taxon>
        <taxon>Cyanophyceae</taxon>
        <taxon>Coleofasciculales</taxon>
        <taxon>Coleofasciculaceae</taxon>
        <taxon>Coleofasciculus</taxon>
    </lineage>
</organism>
<dbReference type="eggNOG" id="COG0526">
    <property type="taxonomic scope" value="Bacteria"/>
</dbReference>
<evidence type="ECO:0000313" key="2">
    <source>
        <dbReference type="EMBL" id="EDX76528.1"/>
    </source>
</evidence>
<dbReference type="RefSeq" id="WP_006100256.1">
    <property type="nucleotide sequence ID" value="NZ_DS989846.1"/>
</dbReference>
<dbReference type="OrthoDB" id="423037at2"/>
<reference evidence="2 3" key="1">
    <citation type="submission" date="2008-07" db="EMBL/GenBank/DDBJ databases">
        <authorList>
            <person name="Tandeau de Marsac N."/>
            <person name="Ferriera S."/>
            <person name="Johnson J."/>
            <person name="Kravitz S."/>
            <person name="Beeson K."/>
            <person name="Sutton G."/>
            <person name="Rogers Y.-H."/>
            <person name="Friedman R."/>
            <person name="Frazier M."/>
            <person name="Venter J.C."/>
        </authorList>
    </citation>
    <scope>NUCLEOTIDE SEQUENCE [LARGE SCALE GENOMIC DNA]</scope>
    <source>
        <strain evidence="2 3">PCC 7420</strain>
    </source>
</reference>
<dbReference type="PROSITE" id="PS51352">
    <property type="entry name" value="THIOREDOXIN_2"/>
    <property type="match status" value="1"/>
</dbReference>
<dbReference type="InterPro" id="IPR048069">
    <property type="entry name" value="Thylak_slr1796"/>
</dbReference>
<protein>
    <recommendedName>
        <fullName evidence="1">Thioredoxin domain-containing protein</fullName>
    </recommendedName>
</protein>
<dbReference type="Proteomes" id="UP000003835">
    <property type="component" value="Unassembled WGS sequence"/>
</dbReference>
<evidence type="ECO:0000259" key="1">
    <source>
        <dbReference type="PROSITE" id="PS51352"/>
    </source>
</evidence>
<gene>
    <name evidence="2" type="ORF">MC7420_4784</name>
</gene>
<dbReference type="STRING" id="118168.MC7420_4784"/>
<keyword evidence="3" id="KW-1185">Reference proteome</keyword>
<name>B4VNV5_9CYAN</name>
<dbReference type="InterPro" id="IPR036249">
    <property type="entry name" value="Thioredoxin-like_sf"/>
</dbReference>
<dbReference type="NCBIfam" id="NF038096">
    <property type="entry name" value="thylak_slr1796"/>
    <property type="match status" value="1"/>
</dbReference>
<dbReference type="HOGENOM" id="CLU_093809_0_0_3"/>
<accession>B4VNV5</accession>
<dbReference type="EMBL" id="DS989846">
    <property type="protein sequence ID" value="EDX76528.1"/>
    <property type="molecule type" value="Genomic_DNA"/>
</dbReference>
<dbReference type="Gene3D" id="3.40.30.10">
    <property type="entry name" value="Glutaredoxin"/>
    <property type="match status" value="1"/>
</dbReference>
<proteinExistence type="predicted"/>
<evidence type="ECO:0000313" key="3">
    <source>
        <dbReference type="Proteomes" id="UP000003835"/>
    </source>
</evidence>
<dbReference type="InterPro" id="IPR013766">
    <property type="entry name" value="Thioredoxin_domain"/>
</dbReference>
<dbReference type="SUPFAM" id="SSF52833">
    <property type="entry name" value="Thioredoxin-like"/>
    <property type="match status" value="1"/>
</dbReference>
<feature type="domain" description="Thioredoxin" evidence="1">
    <location>
        <begin position="37"/>
        <end position="177"/>
    </location>
</feature>